<dbReference type="SUPFAM" id="SSF48508">
    <property type="entry name" value="Nuclear receptor ligand-binding domain"/>
    <property type="match status" value="1"/>
</dbReference>
<keyword evidence="12" id="KW-1185">Reference proteome</keyword>
<name>A0AAV5TKP6_9BILA</name>
<keyword evidence="5" id="KW-0238">DNA-binding</keyword>
<dbReference type="InterPro" id="IPR001628">
    <property type="entry name" value="Znf_hrmn_rcpt"/>
</dbReference>
<dbReference type="PROSITE" id="PS51843">
    <property type="entry name" value="NR_LBD"/>
    <property type="match status" value="1"/>
</dbReference>
<dbReference type="SMART" id="SM00430">
    <property type="entry name" value="HOLI"/>
    <property type="match status" value="1"/>
</dbReference>
<protein>
    <recommendedName>
        <fullName evidence="13">Nuclear receptor</fullName>
    </recommendedName>
</protein>
<dbReference type="GO" id="GO:0043565">
    <property type="term" value="F:sequence-specific DNA binding"/>
    <property type="evidence" value="ECO:0007669"/>
    <property type="project" value="InterPro"/>
</dbReference>
<evidence type="ECO:0000256" key="7">
    <source>
        <dbReference type="ARBA" id="ARBA00023170"/>
    </source>
</evidence>
<dbReference type="GO" id="GO:0003700">
    <property type="term" value="F:DNA-binding transcription factor activity"/>
    <property type="evidence" value="ECO:0007669"/>
    <property type="project" value="InterPro"/>
</dbReference>
<dbReference type="Gene3D" id="3.30.50.10">
    <property type="entry name" value="Erythroid Transcription Factor GATA-1, subunit A"/>
    <property type="match status" value="1"/>
</dbReference>
<accession>A0AAV5TKP6</accession>
<gene>
    <name evidence="11" type="ORF">PENTCL1PPCAC_17160</name>
</gene>
<evidence type="ECO:0000313" key="12">
    <source>
        <dbReference type="Proteomes" id="UP001432027"/>
    </source>
</evidence>
<dbReference type="Proteomes" id="UP001432027">
    <property type="component" value="Unassembled WGS sequence"/>
</dbReference>
<dbReference type="GO" id="GO:0008270">
    <property type="term" value="F:zinc ion binding"/>
    <property type="evidence" value="ECO:0007669"/>
    <property type="project" value="UniProtKB-KW"/>
</dbReference>
<dbReference type="SUPFAM" id="SSF57716">
    <property type="entry name" value="Glucocorticoid receptor-like (DNA-binding domain)"/>
    <property type="match status" value="1"/>
</dbReference>
<evidence type="ECO:0000256" key="4">
    <source>
        <dbReference type="ARBA" id="ARBA00023015"/>
    </source>
</evidence>
<feature type="non-terminal residue" evidence="11">
    <location>
        <position position="316"/>
    </location>
</feature>
<evidence type="ECO:0000256" key="2">
    <source>
        <dbReference type="ARBA" id="ARBA00022771"/>
    </source>
</evidence>
<evidence type="ECO:0000256" key="6">
    <source>
        <dbReference type="ARBA" id="ARBA00023163"/>
    </source>
</evidence>
<keyword evidence="6" id="KW-0804">Transcription</keyword>
<keyword evidence="8" id="KW-0539">Nucleus</keyword>
<dbReference type="InterPro" id="IPR035500">
    <property type="entry name" value="NHR-like_dom_sf"/>
</dbReference>
<sequence length="316" mass="37217">MEDHRICLVCSTLITSTHLGMDICRAYASFFKRARKIGVEYPCRQGTRQCSVSQENKFICRRCRYDKCLSIGVIYDGPMRIRARPVKALLHRIEKEFKSLIERRRTKELEFMRSVTQSGVVSHPREKIYMVNANASIDLHMIAISESRVFFENTFPSLMNLPRQDIDNIFHEYIIKLGLVISYYLTRKLWGDVRKKLMSSIITCYDSEIPIDFYYPEFDGNKTFFESSIRSHSEDHATIFLPLFERAQITEQEFHALAALVLTEHDLSISEEAEQIMDDIRHEIFENLQSYYQKEMRLTDFSERFGNLMTLNHTIQ</sequence>
<organism evidence="11 12">
    <name type="scientific">Pristionchus entomophagus</name>
    <dbReference type="NCBI Taxonomy" id="358040"/>
    <lineage>
        <taxon>Eukaryota</taxon>
        <taxon>Metazoa</taxon>
        <taxon>Ecdysozoa</taxon>
        <taxon>Nematoda</taxon>
        <taxon>Chromadorea</taxon>
        <taxon>Rhabditida</taxon>
        <taxon>Rhabditina</taxon>
        <taxon>Diplogasteromorpha</taxon>
        <taxon>Diplogasteroidea</taxon>
        <taxon>Neodiplogasteridae</taxon>
        <taxon>Pristionchus</taxon>
    </lineage>
</organism>
<keyword evidence="1" id="KW-0479">Metal-binding</keyword>
<keyword evidence="4" id="KW-0805">Transcription regulation</keyword>
<dbReference type="EMBL" id="BTSX01000004">
    <property type="protein sequence ID" value="GMS94985.1"/>
    <property type="molecule type" value="Genomic_DNA"/>
</dbReference>
<evidence type="ECO:0000256" key="5">
    <source>
        <dbReference type="ARBA" id="ARBA00023125"/>
    </source>
</evidence>
<dbReference type="PANTHER" id="PTHR46011:SF6">
    <property type="entry name" value="HIGH ZINC ACTIVATED NUCLEAR RECEPTOR PROTEIN"/>
    <property type="match status" value="1"/>
</dbReference>
<comment type="caution">
    <text evidence="11">The sequence shown here is derived from an EMBL/GenBank/DDBJ whole genome shotgun (WGS) entry which is preliminary data.</text>
</comment>
<evidence type="ECO:0000259" key="10">
    <source>
        <dbReference type="PROSITE" id="PS51843"/>
    </source>
</evidence>
<dbReference type="SMART" id="SM00399">
    <property type="entry name" value="ZnF_C4"/>
    <property type="match status" value="1"/>
</dbReference>
<dbReference type="PANTHER" id="PTHR46011">
    <property type="entry name" value="NUCLEAR HORMONE RECEPTOR FAMILY MEMBER NHR-86-RELATED"/>
    <property type="match status" value="1"/>
</dbReference>
<evidence type="ECO:0000259" key="9">
    <source>
        <dbReference type="PROSITE" id="PS51030"/>
    </source>
</evidence>
<keyword evidence="3" id="KW-0862">Zinc</keyword>
<evidence type="ECO:0000256" key="1">
    <source>
        <dbReference type="ARBA" id="ARBA00022723"/>
    </source>
</evidence>
<evidence type="ECO:0000256" key="8">
    <source>
        <dbReference type="ARBA" id="ARBA00023242"/>
    </source>
</evidence>
<evidence type="ECO:0000256" key="3">
    <source>
        <dbReference type="ARBA" id="ARBA00022833"/>
    </source>
</evidence>
<evidence type="ECO:0000313" key="11">
    <source>
        <dbReference type="EMBL" id="GMS94985.1"/>
    </source>
</evidence>
<feature type="domain" description="NR LBD" evidence="10">
    <location>
        <begin position="96"/>
        <end position="316"/>
    </location>
</feature>
<proteinExistence type="predicted"/>
<feature type="domain" description="Nuclear receptor" evidence="9">
    <location>
        <begin position="4"/>
        <end position="80"/>
    </location>
</feature>
<dbReference type="GO" id="GO:0005634">
    <property type="term" value="C:nucleus"/>
    <property type="evidence" value="ECO:0007669"/>
    <property type="project" value="TreeGrafter"/>
</dbReference>
<evidence type="ECO:0008006" key="13">
    <source>
        <dbReference type="Google" id="ProtNLM"/>
    </source>
</evidence>
<dbReference type="InterPro" id="IPR013088">
    <property type="entry name" value="Znf_NHR/GATA"/>
</dbReference>
<dbReference type="Pfam" id="PF00104">
    <property type="entry name" value="Hormone_recep"/>
    <property type="match status" value="1"/>
</dbReference>
<keyword evidence="7" id="KW-0675">Receptor</keyword>
<reference evidence="11" key="1">
    <citation type="submission" date="2023-10" db="EMBL/GenBank/DDBJ databases">
        <title>Genome assembly of Pristionchus species.</title>
        <authorList>
            <person name="Yoshida K."/>
            <person name="Sommer R.J."/>
        </authorList>
    </citation>
    <scope>NUCLEOTIDE SEQUENCE</scope>
    <source>
        <strain evidence="11">RS0144</strain>
    </source>
</reference>
<dbReference type="Gene3D" id="1.10.565.10">
    <property type="entry name" value="Retinoid X Receptor"/>
    <property type="match status" value="1"/>
</dbReference>
<dbReference type="PROSITE" id="PS51030">
    <property type="entry name" value="NUCLEAR_REC_DBD_2"/>
    <property type="match status" value="1"/>
</dbReference>
<dbReference type="Pfam" id="PF00105">
    <property type="entry name" value="zf-C4"/>
    <property type="match status" value="1"/>
</dbReference>
<dbReference type="InterPro" id="IPR000536">
    <property type="entry name" value="Nucl_hrmn_rcpt_lig-bd"/>
</dbReference>
<dbReference type="AlphaFoldDB" id="A0AAV5TKP6"/>
<keyword evidence="2" id="KW-0863">Zinc-finger</keyword>